<dbReference type="InterPro" id="IPR005588">
    <property type="entry name" value="MucB_RseB"/>
</dbReference>
<evidence type="ECO:0000313" key="9">
    <source>
        <dbReference type="Proteomes" id="UP000198512"/>
    </source>
</evidence>
<reference evidence="8 9" key="1">
    <citation type="submission" date="2016-10" db="EMBL/GenBank/DDBJ databases">
        <authorList>
            <person name="Varghese N."/>
            <person name="Submissions S."/>
        </authorList>
    </citation>
    <scope>NUCLEOTIDE SEQUENCE [LARGE SCALE GENOMIC DNA]</scope>
    <source>
        <strain evidence="8 9">CIP 109853</strain>
    </source>
</reference>
<dbReference type="Proteomes" id="UP000198512">
    <property type="component" value="Unassembled WGS sequence"/>
</dbReference>
<evidence type="ECO:0000313" key="8">
    <source>
        <dbReference type="EMBL" id="SEQ26117.1"/>
    </source>
</evidence>
<dbReference type="Gene3D" id="2.50.20.10">
    <property type="entry name" value="Lipoprotein localisation LolA/LolB/LppX"/>
    <property type="match status" value="1"/>
</dbReference>
<accession>A0ABY1B9A4</accession>
<name>A0ABY1B9A4_9PSED</name>
<organism evidence="8 9">
    <name type="scientific">Pseudomonas cuatrocienegasensis</name>
    <dbReference type="NCBI Taxonomy" id="543360"/>
    <lineage>
        <taxon>Bacteria</taxon>
        <taxon>Pseudomonadati</taxon>
        <taxon>Pseudomonadota</taxon>
        <taxon>Gammaproteobacteria</taxon>
        <taxon>Pseudomonadales</taxon>
        <taxon>Pseudomonadaceae</taxon>
        <taxon>Pseudomonas</taxon>
    </lineage>
</organism>
<protein>
    <submittedName>
        <fullName evidence="8">Sigma E regulatory protein, MucB/RseB</fullName>
    </submittedName>
</protein>
<keyword evidence="4" id="KW-0574">Periplasm</keyword>
<comment type="similarity">
    <text evidence="2">Belongs to the RseB family.</text>
</comment>
<keyword evidence="3 5" id="KW-0732">Signal</keyword>
<keyword evidence="9" id="KW-1185">Reference proteome</keyword>
<dbReference type="RefSeq" id="WP_069520724.1">
    <property type="nucleotide sequence ID" value="NZ_FOFP01000004.1"/>
</dbReference>
<feature type="signal peptide" evidence="5">
    <location>
        <begin position="1"/>
        <end position="21"/>
    </location>
</feature>
<evidence type="ECO:0000259" key="7">
    <source>
        <dbReference type="Pfam" id="PF17188"/>
    </source>
</evidence>
<comment type="subcellular location">
    <subcellularLocation>
        <location evidence="1">Periplasm</location>
    </subcellularLocation>
</comment>
<dbReference type="Pfam" id="PF03888">
    <property type="entry name" value="MucB_RseB"/>
    <property type="match status" value="1"/>
</dbReference>
<dbReference type="PANTHER" id="PTHR38782:SF1">
    <property type="entry name" value="SIGMA-E FACTOR REGULATORY PROTEIN RSEB"/>
    <property type="match status" value="1"/>
</dbReference>
<evidence type="ECO:0000256" key="1">
    <source>
        <dbReference type="ARBA" id="ARBA00004418"/>
    </source>
</evidence>
<evidence type="ECO:0000259" key="6">
    <source>
        <dbReference type="Pfam" id="PF03888"/>
    </source>
</evidence>
<dbReference type="PANTHER" id="PTHR38782">
    <property type="match status" value="1"/>
</dbReference>
<dbReference type="CDD" id="cd16327">
    <property type="entry name" value="RseB"/>
    <property type="match status" value="1"/>
</dbReference>
<evidence type="ECO:0000256" key="5">
    <source>
        <dbReference type="SAM" id="SignalP"/>
    </source>
</evidence>
<dbReference type="InterPro" id="IPR033436">
    <property type="entry name" value="MucB/RseB_C"/>
</dbReference>
<dbReference type="InterPro" id="IPR038484">
    <property type="entry name" value="MucB/RseB_C_sf"/>
</dbReference>
<comment type="caution">
    <text evidence="8">The sequence shown here is derived from an EMBL/GenBank/DDBJ whole genome shotgun (WGS) entry which is preliminary data.</text>
</comment>
<dbReference type="InterPro" id="IPR033434">
    <property type="entry name" value="MucB/RseB_N"/>
</dbReference>
<gene>
    <name evidence="8" type="ORF">SAMN05216600_104263</name>
</gene>
<evidence type="ECO:0000256" key="3">
    <source>
        <dbReference type="ARBA" id="ARBA00022729"/>
    </source>
</evidence>
<proteinExistence type="inferred from homology"/>
<feature type="domain" description="MucB/RseB N-terminal" evidence="6">
    <location>
        <begin position="23"/>
        <end position="188"/>
    </location>
</feature>
<feature type="domain" description="MucB/RseB C-terminal" evidence="7">
    <location>
        <begin position="210"/>
        <end position="308"/>
    </location>
</feature>
<dbReference type="Gene3D" id="3.30.200.100">
    <property type="entry name" value="MucB/RseB, C-terminal domain"/>
    <property type="match status" value="1"/>
</dbReference>
<dbReference type="Pfam" id="PF17188">
    <property type="entry name" value="MucB_RseB_C"/>
    <property type="match status" value="1"/>
</dbReference>
<feature type="chain" id="PRO_5045542047" evidence="5">
    <location>
        <begin position="22"/>
        <end position="318"/>
    </location>
</feature>
<evidence type="ECO:0000256" key="4">
    <source>
        <dbReference type="ARBA" id="ARBA00022764"/>
    </source>
</evidence>
<dbReference type="PIRSF" id="PIRSF005427">
    <property type="entry name" value="RseB"/>
    <property type="match status" value="1"/>
</dbReference>
<evidence type="ECO:0000256" key="2">
    <source>
        <dbReference type="ARBA" id="ARBA00008150"/>
    </source>
</evidence>
<dbReference type="EMBL" id="FOFP01000004">
    <property type="protein sequence ID" value="SEQ26117.1"/>
    <property type="molecule type" value="Genomic_DNA"/>
</dbReference>
<sequence>MRFIPLASVVLGSWLALPVAAADAQPWLQRLAAAEQSQSFQGHFVYERNGSFSTHRIWHQVGADGVVRERLLQLDGPVQEVVRVGGQVQCSSSAFADQAADTQIWPVRPLNIAQVGESYDVRVVGASRVAGREAVVLGLIPRDQHRYAVEMHLDEATALPLKSLLLNAEGQLLERLQFSDLQLVESAEADLHASGECKPMQVVEARSSVADAWRADWLPAGFVLKAVTVRPSSISAESVASLVYGDGLASFSVFLEPLGGAAVEEARSQLGPTVAVSRRLSTVEGDVMVTVVGEVPLGTAERVALSIRSTVGEASAVQ</sequence>